<keyword evidence="8 10" id="KW-0175">Coiled coil</keyword>
<evidence type="ECO:0000256" key="6">
    <source>
        <dbReference type="ARBA" id="ARBA00022490"/>
    </source>
</evidence>
<dbReference type="GO" id="GO:0005829">
    <property type="term" value="C:cytosol"/>
    <property type="evidence" value="ECO:0007669"/>
    <property type="project" value="UniProtKB-SubCell"/>
</dbReference>
<evidence type="ECO:0000256" key="7">
    <source>
        <dbReference type="ARBA" id="ARBA00023034"/>
    </source>
</evidence>
<evidence type="ECO:0000256" key="1">
    <source>
        <dbReference type="ARBA" id="ARBA00002743"/>
    </source>
</evidence>
<feature type="region of interest" description="Disordered" evidence="11">
    <location>
        <begin position="1"/>
        <end position="56"/>
    </location>
</feature>
<sequence>MEAHHNEQPDKIPYMARSDSSSASSIDQQDPNTIEPTIHAPVPKRPSLPSRKSSGTIIVPRDSVAAVEPTEALLDPGDVRAMSPRRTSQDIQELGREAREELKRHARALQESLLTIFNRIEAVKEEHDKLDNNNKFLQKYIGDLMSTSKITSTGGRGKK</sequence>
<keyword evidence="9" id="KW-0472">Membrane</keyword>
<accession>A0AA38S6N0</accession>
<protein>
    <recommendedName>
        <fullName evidence="14">BZIP transcription factor</fullName>
    </recommendedName>
</protein>
<dbReference type="AlphaFoldDB" id="A0AA38S6N0"/>
<gene>
    <name evidence="12" type="ORF">NKR23_g243</name>
</gene>
<dbReference type="PANTHER" id="PTHR21614">
    <property type="entry name" value="SHORT COILED COIL PROTEIN"/>
    <property type="match status" value="1"/>
</dbReference>
<dbReference type="Proteomes" id="UP001174694">
    <property type="component" value="Unassembled WGS sequence"/>
</dbReference>
<evidence type="ECO:0000256" key="9">
    <source>
        <dbReference type="ARBA" id="ARBA00023136"/>
    </source>
</evidence>
<keyword evidence="7" id="KW-0333">Golgi apparatus</keyword>
<comment type="function">
    <text evidence="1">Positive regulator of amino acid starvation-induced autophagy.</text>
</comment>
<dbReference type="Pfam" id="PF10224">
    <property type="entry name" value="DUF2205"/>
    <property type="match status" value="1"/>
</dbReference>
<evidence type="ECO:0008006" key="14">
    <source>
        <dbReference type="Google" id="ProtNLM"/>
    </source>
</evidence>
<proteinExistence type="inferred from homology"/>
<dbReference type="GO" id="GO:0000139">
    <property type="term" value="C:Golgi membrane"/>
    <property type="evidence" value="ECO:0007669"/>
    <property type="project" value="UniProtKB-SubCell"/>
</dbReference>
<keyword evidence="6" id="KW-0963">Cytoplasm</keyword>
<dbReference type="InterPro" id="IPR019357">
    <property type="entry name" value="SCOC"/>
</dbReference>
<evidence type="ECO:0000256" key="2">
    <source>
        <dbReference type="ARBA" id="ARBA00004255"/>
    </source>
</evidence>
<comment type="subcellular location">
    <subcellularLocation>
        <location evidence="3">Cytoplasm</location>
        <location evidence="3">Cytosol</location>
    </subcellularLocation>
    <subcellularLocation>
        <location evidence="2">Golgi apparatus membrane</location>
        <topology evidence="2">Peripheral membrane protein</topology>
        <orientation evidence="2">Cytoplasmic side</orientation>
    </subcellularLocation>
    <subcellularLocation>
        <location evidence="4">Golgi apparatus</location>
        <location evidence="4">trans-Golgi network</location>
    </subcellularLocation>
</comment>
<feature type="coiled-coil region" evidence="10">
    <location>
        <begin position="91"/>
        <end position="140"/>
    </location>
</feature>
<comment type="caution">
    <text evidence="12">The sequence shown here is derived from an EMBL/GenBank/DDBJ whole genome shotgun (WGS) entry which is preliminary data.</text>
</comment>
<dbReference type="PANTHER" id="PTHR21614:SF0">
    <property type="entry name" value="GEO08385P1"/>
    <property type="match status" value="1"/>
</dbReference>
<evidence type="ECO:0000313" key="12">
    <source>
        <dbReference type="EMBL" id="KAJ9157205.1"/>
    </source>
</evidence>
<evidence type="ECO:0000256" key="8">
    <source>
        <dbReference type="ARBA" id="ARBA00023054"/>
    </source>
</evidence>
<evidence type="ECO:0000256" key="3">
    <source>
        <dbReference type="ARBA" id="ARBA00004514"/>
    </source>
</evidence>
<evidence type="ECO:0000313" key="13">
    <source>
        <dbReference type="Proteomes" id="UP001174694"/>
    </source>
</evidence>
<organism evidence="12 13">
    <name type="scientific">Pleurostoma richardsiae</name>
    <dbReference type="NCBI Taxonomy" id="41990"/>
    <lineage>
        <taxon>Eukaryota</taxon>
        <taxon>Fungi</taxon>
        <taxon>Dikarya</taxon>
        <taxon>Ascomycota</taxon>
        <taxon>Pezizomycotina</taxon>
        <taxon>Sordariomycetes</taxon>
        <taxon>Sordariomycetidae</taxon>
        <taxon>Calosphaeriales</taxon>
        <taxon>Pleurostomataceae</taxon>
        <taxon>Pleurostoma</taxon>
    </lineage>
</organism>
<feature type="compositionally biased region" description="Polar residues" evidence="11">
    <location>
        <begin position="26"/>
        <end position="35"/>
    </location>
</feature>
<name>A0AA38S6N0_9PEZI</name>
<comment type="similarity">
    <text evidence="5">Belongs to the SCOC family.</text>
</comment>
<evidence type="ECO:0000256" key="11">
    <source>
        <dbReference type="SAM" id="MobiDB-lite"/>
    </source>
</evidence>
<dbReference type="Gene3D" id="1.20.5.170">
    <property type="match status" value="1"/>
</dbReference>
<dbReference type="GO" id="GO:0005802">
    <property type="term" value="C:trans-Golgi network"/>
    <property type="evidence" value="ECO:0007669"/>
    <property type="project" value="TreeGrafter"/>
</dbReference>
<feature type="compositionally biased region" description="Basic and acidic residues" evidence="11">
    <location>
        <begin position="1"/>
        <end position="10"/>
    </location>
</feature>
<evidence type="ECO:0000256" key="10">
    <source>
        <dbReference type="SAM" id="Coils"/>
    </source>
</evidence>
<dbReference type="EMBL" id="JANBVO010000001">
    <property type="protein sequence ID" value="KAJ9157205.1"/>
    <property type="molecule type" value="Genomic_DNA"/>
</dbReference>
<evidence type="ECO:0000256" key="4">
    <source>
        <dbReference type="ARBA" id="ARBA00004601"/>
    </source>
</evidence>
<reference evidence="12" key="1">
    <citation type="submission" date="2022-07" db="EMBL/GenBank/DDBJ databases">
        <title>Fungi with potential for degradation of polypropylene.</title>
        <authorList>
            <person name="Gostincar C."/>
        </authorList>
    </citation>
    <scope>NUCLEOTIDE SEQUENCE</scope>
    <source>
        <strain evidence="12">EXF-13308</strain>
    </source>
</reference>
<evidence type="ECO:0000256" key="5">
    <source>
        <dbReference type="ARBA" id="ARBA00010880"/>
    </source>
</evidence>
<feature type="compositionally biased region" description="Low complexity" evidence="11">
    <location>
        <begin position="45"/>
        <end position="54"/>
    </location>
</feature>
<keyword evidence="13" id="KW-1185">Reference proteome</keyword>